<dbReference type="PANTHER" id="PTHR13789:SF309">
    <property type="entry name" value="PUTATIVE (AFU_ORTHOLOGUE AFUA_6G14510)-RELATED"/>
    <property type="match status" value="1"/>
</dbReference>
<dbReference type="Proteomes" id="UP000282184">
    <property type="component" value="Unassembled WGS sequence"/>
</dbReference>
<dbReference type="EMBL" id="RXOF01000016">
    <property type="protein sequence ID" value="RTQ46265.1"/>
    <property type="molecule type" value="Genomic_DNA"/>
</dbReference>
<organism evidence="4 5">
    <name type="scientific">Hymenobacter gummosus</name>
    <dbReference type="NCBI Taxonomy" id="1776032"/>
    <lineage>
        <taxon>Bacteria</taxon>
        <taxon>Pseudomonadati</taxon>
        <taxon>Bacteroidota</taxon>
        <taxon>Cytophagia</taxon>
        <taxon>Cytophagales</taxon>
        <taxon>Hymenobacteraceae</taxon>
        <taxon>Hymenobacter</taxon>
    </lineage>
</organism>
<accession>A0A431TXK9</accession>
<comment type="caution">
    <text evidence="4">The sequence shown here is derived from an EMBL/GenBank/DDBJ whole genome shotgun (WGS) entry which is preliminary data.</text>
</comment>
<dbReference type="NCBIfam" id="NF005243">
    <property type="entry name" value="PRK06753.1"/>
    <property type="match status" value="1"/>
</dbReference>
<dbReference type="GO" id="GO:0004497">
    <property type="term" value="F:monooxygenase activity"/>
    <property type="evidence" value="ECO:0007669"/>
    <property type="project" value="UniProtKB-KW"/>
</dbReference>
<feature type="domain" description="FAD-binding" evidence="3">
    <location>
        <begin position="30"/>
        <end position="364"/>
    </location>
</feature>
<evidence type="ECO:0000313" key="5">
    <source>
        <dbReference type="Proteomes" id="UP000282184"/>
    </source>
</evidence>
<dbReference type="PRINTS" id="PR00420">
    <property type="entry name" value="RNGMNOXGNASE"/>
</dbReference>
<dbReference type="AlphaFoldDB" id="A0A431TXK9"/>
<evidence type="ECO:0000256" key="1">
    <source>
        <dbReference type="ARBA" id="ARBA00023002"/>
    </source>
</evidence>
<keyword evidence="1" id="KW-0560">Oxidoreductase</keyword>
<evidence type="ECO:0000313" key="4">
    <source>
        <dbReference type="EMBL" id="RTQ46265.1"/>
    </source>
</evidence>
<reference evidence="4 5" key="1">
    <citation type="submission" date="2018-12" db="EMBL/GenBank/DDBJ databases">
        <title>Hymenobacter gummosus sp. nov., isolated from a spring.</title>
        <authorList>
            <person name="Nie L."/>
        </authorList>
    </citation>
    <scope>NUCLEOTIDE SEQUENCE [LARGE SCALE GENOMIC DNA]</scope>
    <source>
        <strain evidence="4 5">KCTC 52166</strain>
    </source>
</reference>
<evidence type="ECO:0000259" key="3">
    <source>
        <dbReference type="Pfam" id="PF01494"/>
    </source>
</evidence>
<dbReference type="GO" id="GO:0071949">
    <property type="term" value="F:FAD binding"/>
    <property type="evidence" value="ECO:0007669"/>
    <property type="project" value="InterPro"/>
</dbReference>
<dbReference type="Pfam" id="PF01494">
    <property type="entry name" value="FAD_binding_3"/>
    <property type="match status" value="1"/>
</dbReference>
<dbReference type="InterPro" id="IPR002938">
    <property type="entry name" value="FAD-bd"/>
</dbReference>
<dbReference type="SUPFAM" id="SSF51905">
    <property type="entry name" value="FAD/NAD(P)-binding domain"/>
    <property type="match status" value="1"/>
</dbReference>
<name>A0A431TXK9_9BACT</name>
<dbReference type="InterPro" id="IPR036188">
    <property type="entry name" value="FAD/NAD-bd_sf"/>
</dbReference>
<gene>
    <name evidence="4" type="ORF">EJV47_22310</name>
</gene>
<dbReference type="InterPro" id="IPR050493">
    <property type="entry name" value="FAD-dep_Monooxygenase_BioMet"/>
</dbReference>
<keyword evidence="5" id="KW-1185">Reference proteome</keyword>
<dbReference type="PANTHER" id="PTHR13789">
    <property type="entry name" value="MONOOXYGENASE"/>
    <property type="match status" value="1"/>
</dbReference>
<dbReference type="Gene3D" id="3.50.50.60">
    <property type="entry name" value="FAD/NAD(P)-binding domain"/>
    <property type="match status" value="1"/>
</dbReference>
<protein>
    <submittedName>
        <fullName evidence="4">Monooxygenase</fullName>
    </submittedName>
</protein>
<keyword evidence="2 4" id="KW-0503">Monooxygenase</keyword>
<dbReference type="SUPFAM" id="SSF54373">
    <property type="entry name" value="FAD-linked reductases, C-terminal domain"/>
    <property type="match status" value="1"/>
</dbReference>
<dbReference type="OrthoDB" id="9766816at2"/>
<evidence type="ECO:0000256" key="2">
    <source>
        <dbReference type="ARBA" id="ARBA00023033"/>
    </source>
</evidence>
<proteinExistence type="predicted"/>
<sequence>MRARRPGIPTKRPWRISAIRPSTIRPMEFLISGAGIGGLATALALRQLGHRVQVFEAAAELREIGAGVVLGANAMRALDRLGVHAAVRAAGHPVTGIGLLDERGRVLNDVDTRAFTAPLGYDNLAIHRAELQRVLRQHLPAECLHLGKALTRFEQTANHVTAYFADGSQATADALVAADGIRSRARLQLLPDAQPRYAGYTCWRGVTDAAVLGLPPGRSTESWGRTGRFGMVPLADGQVYWFACVNSPTAQNPTYRAWGLPELRQHFARFHAPIPELLQLTRPEEVLWGDIIDLKPIGQFAHGRVLLLGDAAHATTPNMGQGAGQAVEDAAMLARCLQEESTLAAAFRLFDQRRRPRTTRIVRQSWQLGQVAQLSHPLLVALRNAVMRRLPASVNARQMQFLYAE</sequence>